<dbReference type="GO" id="GO:0006508">
    <property type="term" value="P:proteolysis"/>
    <property type="evidence" value="ECO:0007669"/>
    <property type="project" value="UniProtKB-KW"/>
</dbReference>
<feature type="domain" description="Retrotransposon gag" evidence="2">
    <location>
        <begin position="148"/>
        <end position="206"/>
    </location>
</feature>
<accession>A0A5B6VY02</accession>
<feature type="compositionally biased region" description="Basic and acidic residues" evidence="1">
    <location>
        <begin position="223"/>
        <end position="236"/>
    </location>
</feature>
<evidence type="ECO:0000256" key="1">
    <source>
        <dbReference type="SAM" id="MobiDB-lite"/>
    </source>
</evidence>
<name>A0A5B6VY02_9ROSI</name>
<keyword evidence="3" id="KW-0482">Metalloprotease</keyword>
<proteinExistence type="predicted"/>
<feature type="compositionally biased region" description="Gly residues" evidence="1">
    <location>
        <begin position="328"/>
        <end position="337"/>
    </location>
</feature>
<dbReference type="PANTHER" id="PTHR34482">
    <property type="entry name" value="DNA DAMAGE-INDUCIBLE PROTEIN 1-LIKE"/>
    <property type="match status" value="1"/>
</dbReference>
<evidence type="ECO:0000313" key="3">
    <source>
        <dbReference type="EMBL" id="KAA3474190.1"/>
    </source>
</evidence>
<protein>
    <submittedName>
        <fullName evidence="3">ATP-dependent zinc metalloprotease FtsH</fullName>
    </submittedName>
</protein>
<sequence length="430" mass="46864">MSTRGTCGRGTGGCGRGRRGTQAGSSSSGHIPNLETSEMPASPVTKSGSGSYDRAAGDDALSQAMLWILERVVGPNTEAGGRGSIMERLRSNGAEIFRGIAGVAPNVAEYWIEAVERIMDDLDCTPEQKLKGVISLLRDEAYQWWLTGKYLKASYVDAHRKEFLNLTQGDRSVAEFEAEFLRLSHYARGMVATEYERCVHFEDGLKDNLRRERDFAALVDKVKTTEKRGRNKRDSEPSSSIQRPKKKARVDGLTKVGAPIIATGQPPCTNCGRHHQGECWKRSGACLRCGSLEHRIRGSPLRSDQMQASGMGTAPPRVVQQPPRGRGQARGGNGLGRGQRALGRGAIHTEARQPALVYVALRREDVPYTAWIDIGSTHSYTACSVTENLGILVESTTSKVTILSPLGQSVRVNKLFRNIPLEVQGAIFSG</sequence>
<evidence type="ECO:0000313" key="4">
    <source>
        <dbReference type="Proteomes" id="UP000325315"/>
    </source>
</evidence>
<dbReference type="AlphaFoldDB" id="A0A5B6VY02"/>
<gene>
    <name evidence="3" type="ORF">EPI10_024505</name>
</gene>
<dbReference type="OrthoDB" id="2272416at2759"/>
<dbReference type="PANTHER" id="PTHR34482:SF36">
    <property type="entry name" value="RETROTRANSPOSON GAG DOMAIN-CONTAINING PROTEIN"/>
    <property type="match status" value="1"/>
</dbReference>
<dbReference type="EMBL" id="SMMG02000005">
    <property type="protein sequence ID" value="KAA3474190.1"/>
    <property type="molecule type" value="Genomic_DNA"/>
</dbReference>
<feature type="compositionally biased region" description="Polar residues" evidence="1">
    <location>
        <begin position="22"/>
        <end position="36"/>
    </location>
</feature>
<dbReference type="InterPro" id="IPR005162">
    <property type="entry name" value="Retrotrans_gag_dom"/>
</dbReference>
<feature type="region of interest" description="Disordered" evidence="1">
    <location>
        <begin position="1"/>
        <end position="54"/>
    </location>
</feature>
<dbReference type="GO" id="GO:0008237">
    <property type="term" value="F:metallopeptidase activity"/>
    <property type="evidence" value="ECO:0007669"/>
    <property type="project" value="UniProtKB-KW"/>
</dbReference>
<feature type="region of interest" description="Disordered" evidence="1">
    <location>
        <begin position="301"/>
        <end position="345"/>
    </location>
</feature>
<evidence type="ECO:0000259" key="2">
    <source>
        <dbReference type="Pfam" id="PF03732"/>
    </source>
</evidence>
<dbReference type="Pfam" id="PF08284">
    <property type="entry name" value="RVP_2"/>
    <property type="match status" value="1"/>
</dbReference>
<feature type="compositionally biased region" description="Low complexity" evidence="1">
    <location>
        <begin position="315"/>
        <end position="326"/>
    </location>
</feature>
<feature type="region of interest" description="Disordered" evidence="1">
    <location>
        <begin position="223"/>
        <end position="250"/>
    </location>
</feature>
<keyword evidence="3" id="KW-0645">Protease</keyword>
<comment type="caution">
    <text evidence="3">The sequence shown here is derived from an EMBL/GenBank/DDBJ whole genome shotgun (WGS) entry which is preliminary data.</text>
</comment>
<keyword evidence="4" id="KW-1185">Reference proteome</keyword>
<dbReference type="Proteomes" id="UP000325315">
    <property type="component" value="Unassembled WGS sequence"/>
</dbReference>
<organism evidence="3 4">
    <name type="scientific">Gossypium australe</name>
    <dbReference type="NCBI Taxonomy" id="47621"/>
    <lineage>
        <taxon>Eukaryota</taxon>
        <taxon>Viridiplantae</taxon>
        <taxon>Streptophyta</taxon>
        <taxon>Embryophyta</taxon>
        <taxon>Tracheophyta</taxon>
        <taxon>Spermatophyta</taxon>
        <taxon>Magnoliopsida</taxon>
        <taxon>eudicotyledons</taxon>
        <taxon>Gunneridae</taxon>
        <taxon>Pentapetalae</taxon>
        <taxon>rosids</taxon>
        <taxon>malvids</taxon>
        <taxon>Malvales</taxon>
        <taxon>Malvaceae</taxon>
        <taxon>Malvoideae</taxon>
        <taxon>Gossypium</taxon>
    </lineage>
</organism>
<reference evidence="4" key="1">
    <citation type="journal article" date="2019" name="Plant Biotechnol. J.">
        <title>Genome sequencing of the Australian wild diploid species Gossypium australe highlights disease resistance and delayed gland morphogenesis.</title>
        <authorList>
            <person name="Cai Y."/>
            <person name="Cai X."/>
            <person name="Wang Q."/>
            <person name="Wang P."/>
            <person name="Zhang Y."/>
            <person name="Cai C."/>
            <person name="Xu Y."/>
            <person name="Wang K."/>
            <person name="Zhou Z."/>
            <person name="Wang C."/>
            <person name="Geng S."/>
            <person name="Li B."/>
            <person name="Dong Q."/>
            <person name="Hou Y."/>
            <person name="Wang H."/>
            <person name="Ai P."/>
            <person name="Liu Z."/>
            <person name="Yi F."/>
            <person name="Sun M."/>
            <person name="An G."/>
            <person name="Cheng J."/>
            <person name="Zhang Y."/>
            <person name="Shi Q."/>
            <person name="Xie Y."/>
            <person name="Shi X."/>
            <person name="Chang Y."/>
            <person name="Huang F."/>
            <person name="Chen Y."/>
            <person name="Hong S."/>
            <person name="Mi L."/>
            <person name="Sun Q."/>
            <person name="Zhang L."/>
            <person name="Zhou B."/>
            <person name="Peng R."/>
            <person name="Zhang X."/>
            <person name="Liu F."/>
        </authorList>
    </citation>
    <scope>NUCLEOTIDE SEQUENCE [LARGE SCALE GENOMIC DNA]</scope>
    <source>
        <strain evidence="4">cv. PA1801</strain>
    </source>
</reference>
<keyword evidence="3" id="KW-0378">Hydrolase</keyword>
<dbReference type="Pfam" id="PF03732">
    <property type="entry name" value="Retrotrans_gag"/>
    <property type="match status" value="1"/>
</dbReference>